<evidence type="ECO:0000313" key="5">
    <source>
        <dbReference type="EMBL" id="OGY22182.1"/>
    </source>
</evidence>
<evidence type="ECO:0000256" key="4">
    <source>
        <dbReference type="SAM" id="MobiDB-lite"/>
    </source>
</evidence>
<dbReference type="SUPFAM" id="SSF51283">
    <property type="entry name" value="dUTPase-like"/>
    <property type="match status" value="1"/>
</dbReference>
<dbReference type="EMBL" id="MHCN01000008">
    <property type="protein sequence ID" value="OGY22182.1"/>
    <property type="molecule type" value="Genomic_DNA"/>
</dbReference>
<feature type="binding site" evidence="3">
    <location>
        <position position="177"/>
    </location>
    <ligand>
        <name>dCTP</name>
        <dbReference type="ChEBI" id="CHEBI:61481"/>
    </ligand>
</feature>
<feature type="active site" description="Proton donor/acceptor" evidence="3">
    <location>
        <position position="133"/>
    </location>
</feature>
<dbReference type="GO" id="GO:0006226">
    <property type="term" value="P:dUMP biosynthetic process"/>
    <property type="evidence" value="ECO:0007669"/>
    <property type="project" value="UniProtKB-UniPathway"/>
</dbReference>
<feature type="binding site" evidence="3">
    <location>
        <position position="123"/>
    </location>
    <ligand>
        <name>dCTP</name>
        <dbReference type="ChEBI" id="CHEBI:61481"/>
    </ligand>
</feature>
<evidence type="ECO:0000256" key="1">
    <source>
        <dbReference type="ARBA" id="ARBA00022801"/>
    </source>
</evidence>
<dbReference type="GO" id="GO:0015949">
    <property type="term" value="P:nucleobase-containing small molecule interconversion"/>
    <property type="evidence" value="ECO:0007669"/>
    <property type="project" value="TreeGrafter"/>
</dbReference>
<dbReference type="GO" id="GO:0000166">
    <property type="term" value="F:nucleotide binding"/>
    <property type="evidence" value="ECO:0007669"/>
    <property type="project" value="UniProtKB-KW"/>
</dbReference>
<organism evidence="5 6">
    <name type="scientific">Candidatus Woykebacteria bacterium GWA1_44_8</name>
    <dbReference type="NCBI Taxonomy" id="1802591"/>
    <lineage>
        <taxon>Bacteria</taxon>
        <taxon>Candidatus Woykeibacteriota</taxon>
    </lineage>
</organism>
<dbReference type="UniPathway" id="UPA00610">
    <property type="reaction ID" value="UER00665"/>
</dbReference>
<reference evidence="5 6" key="1">
    <citation type="journal article" date="2016" name="Nat. Commun.">
        <title>Thousands of microbial genomes shed light on interconnected biogeochemical processes in an aquifer system.</title>
        <authorList>
            <person name="Anantharaman K."/>
            <person name="Brown C.T."/>
            <person name="Hug L.A."/>
            <person name="Sharon I."/>
            <person name="Castelle C.J."/>
            <person name="Probst A.J."/>
            <person name="Thomas B.C."/>
            <person name="Singh A."/>
            <person name="Wilkins M.J."/>
            <person name="Karaoz U."/>
            <person name="Brodie E.L."/>
            <person name="Williams K.H."/>
            <person name="Hubbard S.S."/>
            <person name="Banfield J.F."/>
        </authorList>
    </citation>
    <scope>NUCLEOTIDE SEQUENCE [LARGE SCALE GENOMIC DNA]</scope>
</reference>
<dbReference type="HAMAP" id="MF_00146">
    <property type="entry name" value="dCTP_deaminase"/>
    <property type="match status" value="1"/>
</dbReference>
<dbReference type="Proteomes" id="UP000176299">
    <property type="component" value="Unassembled WGS sequence"/>
</dbReference>
<dbReference type="PANTHER" id="PTHR42680">
    <property type="entry name" value="DCTP DEAMINASE"/>
    <property type="match status" value="1"/>
</dbReference>
<feature type="compositionally biased region" description="Basic and acidic residues" evidence="4">
    <location>
        <begin position="178"/>
        <end position="191"/>
    </location>
</feature>
<comment type="catalytic activity">
    <reaction evidence="3">
        <text>dCTP + H2O + H(+) = dUTP + NH4(+)</text>
        <dbReference type="Rhea" id="RHEA:22680"/>
        <dbReference type="ChEBI" id="CHEBI:15377"/>
        <dbReference type="ChEBI" id="CHEBI:15378"/>
        <dbReference type="ChEBI" id="CHEBI:28938"/>
        <dbReference type="ChEBI" id="CHEBI:61481"/>
        <dbReference type="ChEBI" id="CHEBI:61555"/>
        <dbReference type="EC" id="3.5.4.13"/>
    </reaction>
</comment>
<dbReference type="Gene3D" id="2.70.40.10">
    <property type="match status" value="1"/>
</dbReference>
<comment type="caution">
    <text evidence="3">Lacks conserved residue(s) required for the propagation of feature annotation.</text>
</comment>
<proteinExistence type="inferred from homology"/>
<dbReference type="PANTHER" id="PTHR42680:SF3">
    <property type="entry name" value="DCTP DEAMINASE"/>
    <property type="match status" value="1"/>
</dbReference>
<feature type="binding site" evidence="3">
    <location>
        <position position="173"/>
    </location>
    <ligand>
        <name>dCTP</name>
        <dbReference type="ChEBI" id="CHEBI:61481"/>
    </ligand>
</feature>
<comment type="similarity">
    <text evidence="3">Belongs to the dCTP deaminase family.</text>
</comment>
<dbReference type="GO" id="GO:0006229">
    <property type="term" value="P:dUTP biosynthetic process"/>
    <property type="evidence" value="ECO:0007669"/>
    <property type="project" value="UniProtKB-UniRule"/>
</dbReference>
<sequence>MVLSDKDIRKYLKEGKIKIRPAPNLAEQLGPCAIDFHLGKVFKVFDHSKYPYIDPRDPSLSAEIMKEIDVKDGEPFIMRPGEFCLATTIEAFELANDVLARLEGRSSLGRLGIIVHSTAARFDPGWIGRPVMELGNIGMMPVALYPGMKICSFTFEQLSSPVEVTYTQRKSSKYAGQKKPEASRLAREFVPKKGKVSKS</sequence>
<keyword evidence="1 3" id="KW-0378">Hydrolase</keyword>
<name>A0A1G1W3C9_9BACT</name>
<dbReference type="InterPro" id="IPR033704">
    <property type="entry name" value="dUTPase_trimeric"/>
</dbReference>
<accession>A0A1G1W3C9</accession>
<protein>
    <recommendedName>
        <fullName evidence="3">dCTP deaminase</fullName>
        <ecNumber evidence="3">3.5.4.13</ecNumber>
    </recommendedName>
    <alternativeName>
        <fullName evidence="3">Deoxycytidine triphosphate deaminase</fullName>
    </alternativeName>
</protein>
<comment type="caution">
    <text evidence="5">The sequence shown here is derived from an EMBL/GenBank/DDBJ whole genome shotgun (WGS) entry which is preliminary data.</text>
</comment>
<gene>
    <name evidence="3" type="primary">dcd</name>
    <name evidence="5" type="ORF">A2113_03570</name>
</gene>
<evidence type="ECO:0000256" key="2">
    <source>
        <dbReference type="ARBA" id="ARBA00023080"/>
    </source>
</evidence>
<dbReference type="GO" id="GO:0008829">
    <property type="term" value="F:dCTP deaminase activity"/>
    <property type="evidence" value="ECO:0007669"/>
    <property type="project" value="UniProtKB-UniRule"/>
</dbReference>
<dbReference type="EC" id="3.5.4.13" evidence="3"/>
<comment type="function">
    <text evidence="3">Catalyzes the deamination of dCTP to dUTP.</text>
</comment>
<dbReference type="Pfam" id="PF22769">
    <property type="entry name" value="DCD"/>
    <property type="match status" value="1"/>
</dbReference>
<dbReference type="NCBIfam" id="TIGR02274">
    <property type="entry name" value="dCTP_deam"/>
    <property type="match status" value="1"/>
</dbReference>
<evidence type="ECO:0000256" key="3">
    <source>
        <dbReference type="HAMAP-Rule" id="MF_00146"/>
    </source>
</evidence>
<comment type="pathway">
    <text evidence="3">Pyrimidine metabolism; dUMP biosynthesis; dUMP from dCTP (dUTP route): step 1/2.</text>
</comment>
<dbReference type="InterPro" id="IPR011962">
    <property type="entry name" value="dCTP_deaminase"/>
</dbReference>
<dbReference type="CDD" id="cd07557">
    <property type="entry name" value="trimeric_dUTPase"/>
    <property type="match status" value="1"/>
</dbReference>
<comment type="subunit">
    <text evidence="3">Homotrimer.</text>
</comment>
<evidence type="ECO:0000313" key="6">
    <source>
        <dbReference type="Proteomes" id="UP000176299"/>
    </source>
</evidence>
<feature type="region of interest" description="Disordered" evidence="4">
    <location>
        <begin position="169"/>
        <end position="199"/>
    </location>
</feature>
<feature type="binding site" evidence="3">
    <location>
        <begin position="105"/>
        <end position="110"/>
    </location>
    <ligand>
        <name>dCTP</name>
        <dbReference type="ChEBI" id="CHEBI:61481"/>
    </ligand>
</feature>
<dbReference type="AlphaFoldDB" id="A0A1G1W3C9"/>
<feature type="binding site" evidence="3">
    <location>
        <position position="166"/>
    </location>
    <ligand>
        <name>dCTP</name>
        <dbReference type="ChEBI" id="CHEBI:61481"/>
    </ligand>
</feature>
<keyword evidence="3" id="KW-0547">Nucleotide-binding</keyword>
<dbReference type="InterPro" id="IPR036157">
    <property type="entry name" value="dUTPase-like_sf"/>
</dbReference>
<dbReference type="STRING" id="1802591.A2113_03570"/>
<keyword evidence="2 3" id="KW-0546">Nucleotide metabolism</keyword>